<dbReference type="AlphaFoldDB" id="A0A2S9X526"/>
<name>A0A2S9X526_9NEIS</name>
<reference evidence="1 2" key="1">
    <citation type="submission" date="2017-01" db="EMBL/GenBank/DDBJ databases">
        <title>New insights into the genetic diversity of Chromobacterium isolated from tropical freshwater lake.</title>
        <authorList>
            <person name="Santos A.B."/>
            <person name="Nascimento A.M."/>
            <person name="Da Silva P.C."/>
        </authorList>
    </citation>
    <scope>NUCLEOTIDE SEQUENCE [LARGE SCALE GENOMIC DNA]</scope>
    <source>
        <strain evidence="1 2">56AF</strain>
    </source>
</reference>
<dbReference type="Proteomes" id="UP000239469">
    <property type="component" value="Unassembled WGS sequence"/>
</dbReference>
<comment type="caution">
    <text evidence="1">The sequence shown here is derived from an EMBL/GenBank/DDBJ whole genome shotgun (WGS) entry which is preliminary data.</text>
</comment>
<protein>
    <submittedName>
        <fullName evidence="1">Uncharacterized protein</fullName>
    </submittedName>
</protein>
<dbReference type="EMBL" id="MTBD01000025">
    <property type="protein sequence ID" value="PRP70824.1"/>
    <property type="molecule type" value="Genomic_DNA"/>
</dbReference>
<evidence type="ECO:0000313" key="2">
    <source>
        <dbReference type="Proteomes" id="UP000239469"/>
    </source>
</evidence>
<proteinExistence type="predicted"/>
<sequence length="103" mass="11473">MLHQAGIISVLGITASIDDALRQVGKWIVSLLSARFWAGRLMGMQSHSLMFGRRACAGQSRVQAAGLICVRHWPFGLAERLRPVNRSTVLKHGLRAILRRSRQ</sequence>
<gene>
    <name evidence="1" type="ORF">BUE93_11145</name>
</gene>
<accession>A0A2S9X526</accession>
<evidence type="ECO:0000313" key="1">
    <source>
        <dbReference type="EMBL" id="PRP70824.1"/>
    </source>
</evidence>
<organism evidence="1 2">
    <name type="scientific">Chromobacterium amazonense</name>
    <dbReference type="NCBI Taxonomy" id="1382803"/>
    <lineage>
        <taxon>Bacteria</taxon>
        <taxon>Pseudomonadati</taxon>
        <taxon>Pseudomonadota</taxon>
        <taxon>Betaproteobacteria</taxon>
        <taxon>Neisseriales</taxon>
        <taxon>Chromobacteriaceae</taxon>
        <taxon>Chromobacterium</taxon>
    </lineage>
</organism>